<proteinExistence type="predicted"/>
<dbReference type="Proteomes" id="UP001064489">
    <property type="component" value="Chromosome 1"/>
</dbReference>
<reference evidence="1" key="2">
    <citation type="submission" date="2023-02" db="EMBL/GenBank/DDBJ databases">
        <authorList>
            <person name="Swenson N.G."/>
            <person name="Wegrzyn J.L."/>
            <person name="Mcevoy S.L."/>
        </authorList>
    </citation>
    <scope>NUCLEOTIDE SEQUENCE</scope>
    <source>
        <strain evidence="1">91603</strain>
        <tissue evidence="1">Leaf</tissue>
    </source>
</reference>
<reference evidence="1" key="1">
    <citation type="journal article" date="2022" name="Plant J.">
        <title>Strategies of tolerance reflected in two North American maple genomes.</title>
        <authorList>
            <person name="McEvoy S.L."/>
            <person name="Sezen U.U."/>
            <person name="Trouern-Trend A."/>
            <person name="McMahon S.M."/>
            <person name="Schaberg P.G."/>
            <person name="Yang J."/>
            <person name="Wegrzyn J.L."/>
            <person name="Swenson N.G."/>
        </authorList>
    </citation>
    <scope>NUCLEOTIDE SEQUENCE</scope>
    <source>
        <strain evidence="1">91603</strain>
    </source>
</reference>
<name>A0AAD5P394_ACENE</name>
<protein>
    <submittedName>
        <fullName evidence="1">Uncharacterized protein</fullName>
    </submittedName>
</protein>
<evidence type="ECO:0000313" key="2">
    <source>
        <dbReference type="Proteomes" id="UP001064489"/>
    </source>
</evidence>
<dbReference type="AlphaFoldDB" id="A0AAD5P394"/>
<comment type="caution">
    <text evidence="1">The sequence shown here is derived from an EMBL/GenBank/DDBJ whole genome shotgun (WGS) entry which is preliminary data.</text>
</comment>
<sequence length="122" mass="13707">MGLEENIQQKVNPFSSPIVSAHHPLKVAQEVGQSCAADLRSDLDFFIWPRSKSSPIQISDVAVNSSTHHPTNSDSEIWSSIFAIDLSSRQSMTPKRQRIPRLICRLSGPRQQRDNDFRCSSC</sequence>
<accession>A0AAD5P394</accession>
<dbReference type="EMBL" id="JAJSOW010000003">
    <property type="protein sequence ID" value="KAI9195611.1"/>
    <property type="molecule type" value="Genomic_DNA"/>
</dbReference>
<keyword evidence="2" id="KW-1185">Reference proteome</keyword>
<gene>
    <name evidence="1" type="ORF">LWI28_016614</name>
</gene>
<evidence type="ECO:0000313" key="1">
    <source>
        <dbReference type="EMBL" id="KAI9195611.1"/>
    </source>
</evidence>
<organism evidence="1 2">
    <name type="scientific">Acer negundo</name>
    <name type="common">Box elder</name>
    <dbReference type="NCBI Taxonomy" id="4023"/>
    <lineage>
        <taxon>Eukaryota</taxon>
        <taxon>Viridiplantae</taxon>
        <taxon>Streptophyta</taxon>
        <taxon>Embryophyta</taxon>
        <taxon>Tracheophyta</taxon>
        <taxon>Spermatophyta</taxon>
        <taxon>Magnoliopsida</taxon>
        <taxon>eudicotyledons</taxon>
        <taxon>Gunneridae</taxon>
        <taxon>Pentapetalae</taxon>
        <taxon>rosids</taxon>
        <taxon>malvids</taxon>
        <taxon>Sapindales</taxon>
        <taxon>Sapindaceae</taxon>
        <taxon>Hippocastanoideae</taxon>
        <taxon>Acereae</taxon>
        <taxon>Acer</taxon>
    </lineage>
</organism>